<dbReference type="SUPFAM" id="SSF53474">
    <property type="entry name" value="alpha/beta-Hydrolases"/>
    <property type="match status" value="1"/>
</dbReference>
<accession>A0AAV7K3I7</accession>
<dbReference type="EMBL" id="JAKMXF010000210">
    <property type="protein sequence ID" value="KAI6655135.1"/>
    <property type="molecule type" value="Genomic_DNA"/>
</dbReference>
<dbReference type="Proteomes" id="UP001165289">
    <property type="component" value="Unassembled WGS sequence"/>
</dbReference>
<proteinExistence type="predicted"/>
<dbReference type="InterPro" id="IPR022742">
    <property type="entry name" value="Hydrolase_4"/>
</dbReference>
<gene>
    <name evidence="2" type="ORF">LOD99_2424</name>
</gene>
<organism evidence="2 3">
    <name type="scientific">Oopsacas minuta</name>
    <dbReference type="NCBI Taxonomy" id="111878"/>
    <lineage>
        <taxon>Eukaryota</taxon>
        <taxon>Metazoa</taxon>
        <taxon>Porifera</taxon>
        <taxon>Hexactinellida</taxon>
        <taxon>Hexasterophora</taxon>
        <taxon>Lyssacinosida</taxon>
        <taxon>Leucopsacidae</taxon>
        <taxon>Oopsacas</taxon>
    </lineage>
</organism>
<protein>
    <submittedName>
        <fullName evidence="2">Monoglyceride lipase-like</fullName>
    </submittedName>
</protein>
<dbReference type="InterPro" id="IPR051044">
    <property type="entry name" value="MAG_DAG_Lipase"/>
</dbReference>
<feature type="domain" description="Serine aminopeptidase S33" evidence="1">
    <location>
        <begin position="67"/>
        <end position="301"/>
    </location>
</feature>
<sequence length="320" mass="35993">MAAVFRNSNDVLTHDNEVLAAPSLEDEIHSQAIGKLRNIADLETRGEFTNADSINVFTCCWNPPSIEIKALLCIVHGYGDHCIRFSGYGEEFAKHGIVCFSQDLVGFGRSGGVRGPVDNINNYVRDVIQQIEMMRGKYLHLPLFIYGHSLGAAISLSVVLEKQAWFNGLIVSGNNMKAPLKVGRVRRLLLGFAGKVYPSMTVIAPDLTRLTRDNAEIEKVRQDPLLAKSPIQVKFGVEMFRYLDNMYPRLNEITLPIFVTHGELDVLCPPENAVFVYDSVSSRDKSVEVWRGCKHNLQAELEPDRSEILSRYVDWILERV</sequence>
<evidence type="ECO:0000313" key="2">
    <source>
        <dbReference type="EMBL" id="KAI6655135.1"/>
    </source>
</evidence>
<dbReference type="PANTHER" id="PTHR11614">
    <property type="entry name" value="PHOSPHOLIPASE-RELATED"/>
    <property type="match status" value="1"/>
</dbReference>
<dbReference type="Pfam" id="PF12146">
    <property type="entry name" value="Hydrolase_4"/>
    <property type="match status" value="1"/>
</dbReference>
<dbReference type="Gene3D" id="3.40.50.1820">
    <property type="entry name" value="alpha/beta hydrolase"/>
    <property type="match status" value="1"/>
</dbReference>
<evidence type="ECO:0000313" key="3">
    <source>
        <dbReference type="Proteomes" id="UP001165289"/>
    </source>
</evidence>
<keyword evidence="3" id="KW-1185">Reference proteome</keyword>
<dbReference type="AlphaFoldDB" id="A0AAV7K3I7"/>
<reference evidence="2 3" key="1">
    <citation type="journal article" date="2023" name="BMC Biol.">
        <title>The compact genome of the sponge Oopsacas minuta (Hexactinellida) is lacking key metazoan core genes.</title>
        <authorList>
            <person name="Santini S."/>
            <person name="Schenkelaars Q."/>
            <person name="Jourda C."/>
            <person name="Duchesne M."/>
            <person name="Belahbib H."/>
            <person name="Rocher C."/>
            <person name="Selva M."/>
            <person name="Riesgo A."/>
            <person name="Vervoort M."/>
            <person name="Leys S.P."/>
            <person name="Kodjabachian L."/>
            <person name="Le Bivic A."/>
            <person name="Borchiellini C."/>
            <person name="Claverie J.M."/>
            <person name="Renard E."/>
        </authorList>
    </citation>
    <scope>NUCLEOTIDE SEQUENCE [LARGE SCALE GENOMIC DNA]</scope>
    <source>
        <strain evidence="2">SPO-2</strain>
    </source>
</reference>
<comment type="caution">
    <text evidence="2">The sequence shown here is derived from an EMBL/GenBank/DDBJ whole genome shotgun (WGS) entry which is preliminary data.</text>
</comment>
<name>A0AAV7K3I7_9METZ</name>
<dbReference type="InterPro" id="IPR029058">
    <property type="entry name" value="AB_hydrolase_fold"/>
</dbReference>
<evidence type="ECO:0000259" key="1">
    <source>
        <dbReference type="Pfam" id="PF12146"/>
    </source>
</evidence>